<feature type="region of interest" description="Disordered" evidence="1">
    <location>
        <begin position="1"/>
        <end position="50"/>
    </location>
</feature>
<feature type="compositionally biased region" description="Basic and acidic residues" evidence="1">
    <location>
        <begin position="12"/>
        <end position="25"/>
    </location>
</feature>
<feature type="compositionally biased region" description="Basic residues" evidence="1">
    <location>
        <begin position="26"/>
        <end position="36"/>
    </location>
</feature>
<proteinExistence type="predicted"/>
<accession>A0AAV4DMX0</accession>
<dbReference type="InterPro" id="IPR013783">
    <property type="entry name" value="Ig-like_fold"/>
</dbReference>
<evidence type="ECO:0000313" key="2">
    <source>
        <dbReference type="EMBL" id="GFO45296.1"/>
    </source>
</evidence>
<dbReference type="AlphaFoldDB" id="A0AAV4DMX0"/>
<feature type="non-terminal residue" evidence="2">
    <location>
        <position position="139"/>
    </location>
</feature>
<organism evidence="2 3">
    <name type="scientific">Plakobranchus ocellatus</name>
    <dbReference type="NCBI Taxonomy" id="259542"/>
    <lineage>
        <taxon>Eukaryota</taxon>
        <taxon>Metazoa</taxon>
        <taxon>Spiralia</taxon>
        <taxon>Lophotrochozoa</taxon>
        <taxon>Mollusca</taxon>
        <taxon>Gastropoda</taxon>
        <taxon>Heterobranchia</taxon>
        <taxon>Euthyneura</taxon>
        <taxon>Panpulmonata</taxon>
        <taxon>Sacoglossa</taxon>
        <taxon>Placobranchoidea</taxon>
        <taxon>Plakobranchidae</taxon>
        <taxon>Plakobranchus</taxon>
    </lineage>
</organism>
<protein>
    <recommendedName>
        <fullName evidence="4">Fibronectin type-III domain-containing protein</fullName>
    </recommendedName>
</protein>
<dbReference type="Proteomes" id="UP000735302">
    <property type="component" value="Unassembled WGS sequence"/>
</dbReference>
<keyword evidence="3" id="KW-1185">Reference proteome</keyword>
<sequence length="139" mass="15738">MCRNRSRSNSKSMDKTKSSNTEKTKTRTRNRSRCRNRSISMNMNRPGVEGPQLSIRAAALGPDTVVVSYDVMGRAKVKDVQIFMAQDGDTQWKNVGLSKKKKYVVAMNLNPNTKYFFQAKAKQWKKIKAVVTHVVTPPS</sequence>
<reference evidence="2 3" key="1">
    <citation type="journal article" date="2021" name="Elife">
        <title>Chloroplast acquisition without the gene transfer in kleptoplastic sea slugs, Plakobranchus ocellatus.</title>
        <authorList>
            <person name="Maeda T."/>
            <person name="Takahashi S."/>
            <person name="Yoshida T."/>
            <person name="Shimamura S."/>
            <person name="Takaki Y."/>
            <person name="Nagai Y."/>
            <person name="Toyoda A."/>
            <person name="Suzuki Y."/>
            <person name="Arimoto A."/>
            <person name="Ishii H."/>
            <person name="Satoh N."/>
            <person name="Nishiyama T."/>
            <person name="Hasebe M."/>
            <person name="Maruyama T."/>
            <person name="Minagawa J."/>
            <person name="Obokata J."/>
            <person name="Shigenobu S."/>
        </authorList>
    </citation>
    <scope>NUCLEOTIDE SEQUENCE [LARGE SCALE GENOMIC DNA]</scope>
</reference>
<dbReference type="InterPro" id="IPR036116">
    <property type="entry name" value="FN3_sf"/>
</dbReference>
<name>A0AAV4DMX0_9GAST</name>
<evidence type="ECO:0008006" key="4">
    <source>
        <dbReference type="Google" id="ProtNLM"/>
    </source>
</evidence>
<gene>
    <name evidence="2" type="ORF">PoB_007180100</name>
</gene>
<dbReference type="Gene3D" id="2.60.40.10">
    <property type="entry name" value="Immunoglobulins"/>
    <property type="match status" value="1"/>
</dbReference>
<dbReference type="EMBL" id="BLXT01008035">
    <property type="protein sequence ID" value="GFO45296.1"/>
    <property type="molecule type" value="Genomic_DNA"/>
</dbReference>
<dbReference type="SUPFAM" id="SSF49265">
    <property type="entry name" value="Fibronectin type III"/>
    <property type="match status" value="1"/>
</dbReference>
<comment type="caution">
    <text evidence="2">The sequence shown here is derived from an EMBL/GenBank/DDBJ whole genome shotgun (WGS) entry which is preliminary data.</text>
</comment>
<evidence type="ECO:0000256" key="1">
    <source>
        <dbReference type="SAM" id="MobiDB-lite"/>
    </source>
</evidence>
<evidence type="ECO:0000313" key="3">
    <source>
        <dbReference type="Proteomes" id="UP000735302"/>
    </source>
</evidence>